<organism evidence="7 8">
    <name type="scientific">Chlorobaculum limnaeum</name>
    <dbReference type="NCBI Taxonomy" id="274537"/>
    <lineage>
        <taxon>Bacteria</taxon>
        <taxon>Pseudomonadati</taxon>
        <taxon>Chlorobiota</taxon>
        <taxon>Chlorobiia</taxon>
        <taxon>Chlorobiales</taxon>
        <taxon>Chlorobiaceae</taxon>
        <taxon>Chlorobaculum</taxon>
    </lineage>
</organism>
<comment type="function">
    <text evidence="5">NDH-1 shuttles electrons from NADH, via FMN and iron-sulfur (Fe-S) centers, to quinones in the respiratory chain. The immediate electron acceptor for the enzyme in this species is believed to be ubiquinone. Couples the redox reaction to proton translocation (for every two electrons transferred, four hydrogen ions are translocated across the cytoplasmic membrane), and thus conserves the redox energy in a proton gradient. This subunit may bind ubiquinone.</text>
</comment>
<keyword evidence="4 5" id="KW-0472">Membrane</keyword>
<protein>
    <recommendedName>
        <fullName evidence="5">NADH-quinone oxidoreductase subunit H</fullName>
        <ecNumber evidence="5">7.1.1.-</ecNumber>
    </recommendedName>
    <alternativeName>
        <fullName evidence="5">NADH dehydrogenase I subunit H</fullName>
    </alternativeName>
    <alternativeName>
        <fullName evidence="5">NDH-1 subunit H</fullName>
    </alternativeName>
</protein>
<keyword evidence="5" id="KW-1003">Cell membrane</keyword>
<dbReference type="EMBL" id="CP017305">
    <property type="protein sequence ID" value="AOS83965.1"/>
    <property type="molecule type" value="Genomic_DNA"/>
</dbReference>
<accession>A0A1D8D2V7</accession>
<comment type="similarity">
    <text evidence="5 6">Belongs to the complex I subunit 1 family.</text>
</comment>
<dbReference type="KEGG" id="clz:BIU88_07275"/>
<comment type="subcellular location">
    <subcellularLocation>
        <location evidence="5 6">Cell membrane</location>
        <topology evidence="5 6">Multi-pass membrane protein</topology>
    </subcellularLocation>
    <subcellularLocation>
        <location evidence="1">Membrane</location>
        <topology evidence="1">Multi-pass membrane protein</topology>
    </subcellularLocation>
</comment>
<feature type="transmembrane region" description="Helical" evidence="5">
    <location>
        <begin position="333"/>
        <end position="357"/>
    </location>
</feature>
<dbReference type="AlphaFoldDB" id="A0A1D8D2V7"/>
<feature type="transmembrane region" description="Helical" evidence="5">
    <location>
        <begin position="301"/>
        <end position="321"/>
    </location>
</feature>
<feature type="transmembrane region" description="Helical" evidence="5">
    <location>
        <begin position="128"/>
        <end position="148"/>
    </location>
</feature>
<dbReference type="EC" id="7.1.1.-" evidence="5"/>
<feature type="transmembrane region" description="Helical" evidence="5">
    <location>
        <begin position="94"/>
        <end position="116"/>
    </location>
</feature>
<evidence type="ECO:0000256" key="4">
    <source>
        <dbReference type="ARBA" id="ARBA00023136"/>
    </source>
</evidence>
<keyword evidence="3 5" id="KW-1133">Transmembrane helix</keyword>
<dbReference type="NCBIfam" id="NF004741">
    <property type="entry name" value="PRK06076.1-2"/>
    <property type="match status" value="1"/>
</dbReference>
<feature type="transmembrane region" description="Helical" evidence="5">
    <location>
        <begin position="202"/>
        <end position="222"/>
    </location>
</feature>
<evidence type="ECO:0000256" key="6">
    <source>
        <dbReference type="RuleBase" id="RU000471"/>
    </source>
</evidence>
<dbReference type="GO" id="GO:0048038">
    <property type="term" value="F:quinone binding"/>
    <property type="evidence" value="ECO:0007669"/>
    <property type="project" value="UniProtKB-KW"/>
</dbReference>
<dbReference type="OrthoDB" id="9803734at2"/>
<dbReference type="STRING" id="274537.BIU88_07275"/>
<reference evidence="7" key="1">
    <citation type="submission" date="2016-09" db="EMBL/GenBank/DDBJ databases">
        <title>Genome sequence of Chlorobaculum limnaeum.</title>
        <authorList>
            <person name="Liu Z."/>
            <person name="Tank M."/>
            <person name="Bryant D.A."/>
        </authorList>
    </citation>
    <scope>NUCLEOTIDE SEQUENCE [LARGE SCALE GENOMIC DNA]</scope>
    <source>
        <strain evidence="7">DSM 1677</strain>
    </source>
</reference>
<dbReference type="Proteomes" id="UP000095185">
    <property type="component" value="Chromosome"/>
</dbReference>
<evidence type="ECO:0000256" key="1">
    <source>
        <dbReference type="ARBA" id="ARBA00004141"/>
    </source>
</evidence>
<keyword evidence="2 5" id="KW-0812">Transmembrane</keyword>
<dbReference type="PANTHER" id="PTHR11432">
    <property type="entry name" value="NADH DEHYDROGENASE SUBUNIT 1"/>
    <property type="match status" value="1"/>
</dbReference>
<dbReference type="GO" id="GO:0003954">
    <property type="term" value="F:NADH dehydrogenase activity"/>
    <property type="evidence" value="ECO:0007669"/>
    <property type="project" value="TreeGrafter"/>
</dbReference>
<sequence>MSSSPSLNTWSDALSGFSIGWFPLGLVIVAVIPLVFIALYALTYGVYGERKISAFMQDRLGPMEVGFWGILQTLADILKLLQKEDIVPTAADKFLFVIGPGILFVGSFLAFAVLPFGPAFIGADLNVGLFYAVGIVALEVVGILAAGWGSNNKWALYGAVRSVAQIVSYEIPASIALLCAAMLAGTLSMQQITLMQAGPNGFLHWFLFTNPIAWLPFLIYFISSLAETNRAPFDIPEAESELVAGYFTEYSGMKFAVIFLAEYGSMFMVSAIISIAFLGGWTSPLPNIGSLELNAMTSGPVWGAFWIIMKGFFFIFVQMWLRWTLPRLRVDQLMYLCWKVLTPFSLVAFVLTAIWVINH</sequence>
<name>A0A1D8D2V7_CHLLM</name>
<dbReference type="InterPro" id="IPR018086">
    <property type="entry name" value="NADH_UbQ_OxRdtase_su1_CS"/>
</dbReference>
<evidence type="ECO:0000313" key="7">
    <source>
        <dbReference type="EMBL" id="AOS83965.1"/>
    </source>
</evidence>
<feature type="transmembrane region" description="Helical" evidence="5">
    <location>
        <begin position="169"/>
        <end position="190"/>
    </location>
</feature>
<keyword evidence="5" id="KW-0830">Ubiquinone</keyword>
<dbReference type="GO" id="GO:0016655">
    <property type="term" value="F:oxidoreductase activity, acting on NAD(P)H, quinone or similar compound as acceptor"/>
    <property type="evidence" value="ECO:0007669"/>
    <property type="project" value="UniProtKB-UniRule"/>
</dbReference>
<feature type="transmembrane region" description="Helical" evidence="5">
    <location>
        <begin position="20"/>
        <end position="47"/>
    </location>
</feature>
<dbReference type="Pfam" id="PF00146">
    <property type="entry name" value="NADHdh"/>
    <property type="match status" value="1"/>
</dbReference>
<dbReference type="PANTHER" id="PTHR11432:SF3">
    <property type="entry name" value="NADH-UBIQUINONE OXIDOREDUCTASE CHAIN 1"/>
    <property type="match status" value="1"/>
</dbReference>
<comment type="subunit">
    <text evidence="5">NDH-1 is composed of 14 different subunits. Subunits NuoA, H, J, K, L, M, N constitute the membrane sector of the complex.</text>
</comment>
<proteinExistence type="inferred from homology"/>
<dbReference type="GO" id="GO:0009060">
    <property type="term" value="P:aerobic respiration"/>
    <property type="evidence" value="ECO:0007669"/>
    <property type="project" value="TreeGrafter"/>
</dbReference>
<keyword evidence="5 6" id="KW-0520">NAD</keyword>
<dbReference type="PROSITE" id="PS00668">
    <property type="entry name" value="COMPLEX1_ND1_2"/>
    <property type="match status" value="1"/>
</dbReference>
<dbReference type="InterPro" id="IPR001694">
    <property type="entry name" value="NADH_UbQ_OxRdtase_su1/FPO"/>
</dbReference>
<dbReference type="HAMAP" id="MF_01350">
    <property type="entry name" value="NDH1_NuoH"/>
    <property type="match status" value="1"/>
</dbReference>
<gene>
    <name evidence="5" type="primary">nuoH</name>
    <name evidence="7" type="ORF">BIU88_07275</name>
</gene>
<keyword evidence="8" id="KW-1185">Reference proteome</keyword>
<evidence type="ECO:0000256" key="5">
    <source>
        <dbReference type="HAMAP-Rule" id="MF_01350"/>
    </source>
</evidence>
<evidence type="ECO:0000256" key="2">
    <source>
        <dbReference type="ARBA" id="ARBA00022692"/>
    </source>
</evidence>
<evidence type="ECO:0000313" key="8">
    <source>
        <dbReference type="Proteomes" id="UP000095185"/>
    </source>
</evidence>
<feature type="transmembrane region" description="Helical" evidence="5">
    <location>
        <begin position="255"/>
        <end position="281"/>
    </location>
</feature>
<evidence type="ECO:0000256" key="3">
    <source>
        <dbReference type="ARBA" id="ARBA00022989"/>
    </source>
</evidence>
<keyword evidence="5" id="KW-1278">Translocase</keyword>
<comment type="catalytic activity">
    <reaction evidence="5">
        <text>a quinone + NADH + 5 H(+)(in) = a quinol + NAD(+) + 4 H(+)(out)</text>
        <dbReference type="Rhea" id="RHEA:57888"/>
        <dbReference type="ChEBI" id="CHEBI:15378"/>
        <dbReference type="ChEBI" id="CHEBI:24646"/>
        <dbReference type="ChEBI" id="CHEBI:57540"/>
        <dbReference type="ChEBI" id="CHEBI:57945"/>
        <dbReference type="ChEBI" id="CHEBI:132124"/>
    </reaction>
</comment>
<keyword evidence="5" id="KW-0874">Quinone</keyword>
<dbReference type="GO" id="GO:0005886">
    <property type="term" value="C:plasma membrane"/>
    <property type="evidence" value="ECO:0007669"/>
    <property type="project" value="UniProtKB-SubCell"/>
</dbReference>
<dbReference type="RefSeq" id="WP_069810022.1">
    <property type="nucleotide sequence ID" value="NZ_CP017305.1"/>
</dbReference>
<dbReference type="PROSITE" id="PS00667">
    <property type="entry name" value="COMPLEX1_ND1_1"/>
    <property type="match status" value="1"/>
</dbReference>